<proteinExistence type="predicted"/>
<name>A0A915KPU4_ROMCU</name>
<accession>A0A915KPU4</accession>
<dbReference type="WBParaSite" id="nRc.2.0.1.t40484-RA">
    <property type="protein sequence ID" value="nRc.2.0.1.t40484-RA"/>
    <property type="gene ID" value="nRc.2.0.1.g40484"/>
</dbReference>
<reference evidence="2" key="1">
    <citation type="submission" date="2022-11" db="UniProtKB">
        <authorList>
            <consortium name="WormBaseParasite"/>
        </authorList>
    </citation>
    <scope>IDENTIFICATION</scope>
</reference>
<evidence type="ECO:0000313" key="1">
    <source>
        <dbReference type="Proteomes" id="UP000887565"/>
    </source>
</evidence>
<dbReference type="AlphaFoldDB" id="A0A915KPU4"/>
<sequence length="75" mass="8471">MDKTVILNNPKEFFKLAIEPSNIIKAINMINDLIISLTYYQHDNFAEVMGNTNWPDTVRCVPIIWELGSSGDAGE</sequence>
<protein>
    <submittedName>
        <fullName evidence="2">Uncharacterized protein</fullName>
    </submittedName>
</protein>
<dbReference type="Proteomes" id="UP000887565">
    <property type="component" value="Unplaced"/>
</dbReference>
<keyword evidence="1" id="KW-1185">Reference proteome</keyword>
<evidence type="ECO:0000313" key="2">
    <source>
        <dbReference type="WBParaSite" id="nRc.2.0.1.t40484-RA"/>
    </source>
</evidence>
<organism evidence="1 2">
    <name type="scientific">Romanomermis culicivorax</name>
    <name type="common">Nematode worm</name>
    <dbReference type="NCBI Taxonomy" id="13658"/>
    <lineage>
        <taxon>Eukaryota</taxon>
        <taxon>Metazoa</taxon>
        <taxon>Ecdysozoa</taxon>
        <taxon>Nematoda</taxon>
        <taxon>Enoplea</taxon>
        <taxon>Dorylaimia</taxon>
        <taxon>Mermithida</taxon>
        <taxon>Mermithoidea</taxon>
        <taxon>Mermithidae</taxon>
        <taxon>Romanomermis</taxon>
    </lineage>
</organism>